<dbReference type="Gene3D" id="1.10.10.10">
    <property type="entry name" value="Winged helix-like DNA-binding domain superfamily/Winged helix DNA-binding domain"/>
    <property type="match status" value="1"/>
</dbReference>
<dbReference type="Gene3D" id="1.10.1740.10">
    <property type="match status" value="1"/>
</dbReference>
<feature type="domain" description="HTH luxR-type" evidence="5">
    <location>
        <begin position="114"/>
        <end position="174"/>
    </location>
</feature>
<dbReference type="InterPro" id="IPR013324">
    <property type="entry name" value="RNA_pol_sigma_r3/r4-like"/>
</dbReference>
<dbReference type="AlphaFoldDB" id="A0A0C3NIQ3"/>
<evidence type="ECO:0000313" key="8">
    <source>
        <dbReference type="Proteomes" id="UP000031937"/>
    </source>
</evidence>
<dbReference type="EMBL" id="JPIT01000006">
    <property type="protein sequence ID" value="KIO47427.1"/>
    <property type="molecule type" value="Genomic_DNA"/>
</dbReference>
<proteinExistence type="inferred from homology"/>
<dbReference type="Pfam" id="PF08281">
    <property type="entry name" value="Sigma70_r4_2"/>
    <property type="match status" value="1"/>
</dbReference>
<dbReference type="Proteomes" id="UP000031937">
    <property type="component" value="Unassembled WGS sequence"/>
</dbReference>
<accession>A0A0C3NIQ3</accession>
<evidence type="ECO:0000313" key="9">
    <source>
        <dbReference type="Proteomes" id="UP000031980"/>
    </source>
</evidence>
<dbReference type="PANTHER" id="PTHR43133:SF46">
    <property type="entry name" value="RNA POLYMERASE SIGMA-70 FACTOR ECF SUBFAMILY"/>
    <property type="match status" value="1"/>
</dbReference>
<sequence>MMEELFDGQTFEKLFSKHFSNLTGFAYNYVRDEEIAKDIVHDAFLLLWNKRKCLNPVYPVKSYLFALAQHKALNYLRHLSVVKTSEYELETLFDSAAGELDEHEKRLVRLEEQLCLLSEMQHDVLIKCVVEGKKYKEVAEELGISLNTVKTHLARALRFLRNELEDRVIMFFIRYK</sequence>
<dbReference type="InterPro" id="IPR013325">
    <property type="entry name" value="RNA_pol_sigma_r2"/>
</dbReference>
<dbReference type="Proteomes" id="UP000031980">
    <property type="component" value="Unassembled WGS sequence"/>
</dbReference>
<dbReference type="SUPFAM" id="SSF88946">
    <property type="entry name" value="Sigma2 domain of RNA polymerase sigma factors"/>
    <property type="match status" value="1"/>
</dbReference>
<dbReference type="SUPFAM" id="SSF88659">
    <property type="entry name" value="Sigma3 and sigma4 domains of RNA polymerase sigma factors"/>
    <property type="match status" value="1"/>
</dbReference>
<organism evidence="6 9">
    <name type="scientific">Sanguibacteroides justesenii</name>
    <dbReference type="NCBI Taxonomy" id="1547597"/>
    <lineage>
        <taxon>Bacteria</taxon>
        <taxon>Pseudomonadati</taxon>
        <taxon>Bacteroidota</taxon>
        <taxon>Bacteroidia</taxon>
        <taxon>Bacteroidales</taxon>
        <taxon>Porphyromonadaceae</taxon>
        <taxon>Sanguibacteroides</taxon>
    </lineage>
</organism>
<dbReference type="InterPro" id="IPR007627">
    <property type="entry name" value="RNA_pol_sigma70_r2"/>
</dbReference>
<dbReference type="GO" id="GO:0003677">
    <property type="term" value="F:DNA binding"/>
    <property type="evidence" value="ECO:0007669"/>
    <property type="project" value="InterPro"/>
</dbReference>
<dbReference type="InterPro" id="IPR000792">
    <property type="entry name" value="Tscrpt_reg_LuxR_C"/>
</dbReference>
<keyword evidence="3" id="KW-0731">Sigma factor</keyword>
<keyword evidence="2" id="KW-0805">Transcription regulation</keyword>
<dbReference type="NCBIfam" id="TIGR02985">
    <property type="entry name" value="Sig70_bacteroi1"/>
    <property type="match status" value="1"/>
</dbReference>
<evidence type="ECO:0000259" key="5">
    <source>
        <dbReference type="SMART" id="SM00421"/>
    </source>
</evidence>
<keyword evidence="4" id="KW-0804">Transcription</keyword>
<dbReference type="InterPro" id="IPR039425">
    <property type="entry name" value="RNA_pol_sigma-70-like"/>
</dbReference>
<evidence type="ECO:0000256" key="1">
    <source>
        <dbReference type="ARBA" id="ARBA00010641"/>
    </source>
</evidence>
<evidence type="ECO:0000256" key="2">
    <source>
        <dbReference type="ARBA" id="ARBA00023015"/>
    </source>
</evidence>
<dbReference type="PANTHER" id="PTHR43133">
    <property type="entry name" value="RNA POLYMERASE ECF-TYPE SIGMA FACTO"/>
    <property type="match status" value="1"/>
</dbReference>
<dbReference type="OrthoDB" id="1093111at2"/>
<evidence type="ECO:0000256" key="4">
    <source>
        <dbReference type="ARBA" id="ARBA00023163"/>
    </source>
</evidence>
<comment type="similarity">
    <text evidence="1">Belongs to the sigma-70 factor family. ECF subfamily.</text>
</comment>
<dbReference type="GO" id="GO:0006352">
    <property type="term" value="P:DNA-templated transcription initiation"/>
    <property type="evidence" value="ECO:0007669"/>
    <property type="project" value="InterPro"/>
</dbReference>
<dbReference type="NCBIfam" id="TIGR02937">
    <property type="entry name" value="sigma70-ECF"/>
    <property type="match status" value="1"/>
</dbReference>
<name>A0A0C3NIQ3_9PORP</name>
<keyword evidence="9" id="KW-1185">Reference proteome</keyword>
<dbReference type="InterPro" id="IPR013249">
    <property type="entry name" value="RNA_pol_sigma70_r4_t2"/>
</dbReference>
<dbReference type="GO" id="GO:0016987">
    <property type="term" value="F:sigma factor activity"/>
    <property type="evidence" value="ECO:0007669"/>
    <property type="project" value="UniProtKB-KW"/>
</dbReference>
<protein>
    <submittedName>
        <fullName evidence="6">RNA polymerase subunit sigma-24</fullName>
    </submittedName>
</protein>
<reference evidence="6 9" key="1">
    <citation type="submission" date="2014-07" db="EMBL/GenBank/DDBJ databases">
        <title>Porphyromonadaceae bacterium OUH 308042 = ATCC BAA-2681 = DSM 28342 draft genome.</title>
        <authorList>
            <person name="Sydenham T.V."/>
            <person name="Hasman H."/>
            <person name="Justensen U.S."/>
        </authorList>
    </citation>
    <scope>NUCLEOTIDE SEQUENCE [LARGE SCALE GENOMIC DNA]</scope>
    <source>
        <strain evidence="6 9">OUH 308042</strain>
    </source>
</reference>
<dbReference type="Pfam" id="PF04542">
    <property type="entry name" value="Sigma70_r2"/>
    <property type="match status" value="1"/>
</dbReference>
<dbReference type="InterPro" id="IPR014327">
    <property type="entry name" value="RNA_pol_sigma70_bacteroid"/>
</dbReference>
<dbReference type="InterPro" id="IPR014284">
    <property type="entry name" value="RNA_pol_sigma-70_dom"/>
</dbReference>
<comment type="caution">
    <text evidence="6">The sequence shown here is derived from an EMBL/GenBank/DDBJ whole genome shotgun (WGS) entry which is preliminary data.</text>
</comment>
<dbReference type="EMBL" id="JPIU01000036">
    <property type="protein sequence ID" value="KIO46057.1"/>
    <property type="molecule type" value="Genomic_DNA"/>
</dbReference>
<gene>
    <name evidence="6" type="ORF">BA92_03015</name>
    <name evidence="7" type="ORF">IE90_00180</name>
</gene>
<dbReference type="SMART" id="SM00421">
    <property type="entry name" value="HTH_LUXR"/>
    <property type="match status" value="1"/>
</dbReference>
<reference evidence="7 8" key="2">
    <citation type="submission" date="2014-07" db="EMBL/GenBank/DDBJ databases">
        <title>Porphyromonadaceae bacterium OUH 334697 = ATCC BAA-2682 = DSM 28341 draft genome.</title>
        <authorList>
            <person name="Sydenham T.V."/>
            <person name="Hasman H."/>
            <person name="Justesen U.S."/>
        </authorList>
    </citation>
    <scope>NUCLEOTIDE SEQUENCE [LARGE SCALE GENOMIC DNA]</scope>
    <source>
        <strain evidence="7 8">OUH 334697</strain>
    </source>
</reference>
<evidence type="ECO:0000256" key="3">
    <source>
        <dbReference type="ARBA" id="ARBA00023082"/>
    </source>
</evidence>
<dbReference type="InterPro" id="IPR036388">
    <property type="entry name" value="WH-like_DNA-bd_sf"/>
</dbReference>
<evidence type="ECO:0000313" key="7">
    <source>
        <dbReference type="EMBL" id="KIO47427.1"/>
    </source>
</evidence>
<evidence type="ECO:0000313" key="6">
    <source>
        <dbReference type="EMBL" id="KIO46057.1"/>
    </source>
</evidence>